<dbReference type="EMBL" id="JJPR01000164">
    <property type="protein sequence ID" value="KKG81741.1"/>
    <property type="molecule type" value="Genomic_DNA"/>
</dbReference>
<evidence type="ECO:0000313" key="45">
    <source>
        <dbReference type="EMBL" id="KKH85530.1"/>
    </source>
</evidence>
<evidence type="ECO:0000313" key="57">
    <source>
        <dbReference type="Proteomes" id="UP000033933"/>
    </source>
</evidence>
<dbReference type="Proteomes" id="UP000034074">
    <property type="component" value="Unassembled WGS sequence"/>
</dbReference>
<evidence type="ECO:0000313" key="68">
    <source>
        <dbReference type="Proteomes" id="UP000034195"/>
    </source>
</evidence>
<dbReference type="Proteomes" id="UP000034937">
    <property type="component" value="Unassembled WGS sequence"/>
</dbReference>
<evidence type="ECO:0000313" key="59">
    <source>
        <dbReference type="Proteomes" id="UP000034001"/>
    </source>
</evidence>
<dbReference type="EMBL" id="JJQZ01000011">
    <property type="protein sequence ID" value="KKH99606.1"/>
    <property type="molecule type" value="Genomic_DNA"/>
</dbReference>
<dbReference type="Proteomes" id="UP000033864">
    <property type="component" value="Unassembled WGS sequence"/>
</dbReference>
<dbReference type="EMBL" id="JJPT01000140">
    <property type="protein sequence ID" value="KKG88660.1"/>
    <property type="molecule type" value="Genomic_DNA"/>
</dbReference>
<dbReference type="EMBL" id="JJQK01000204">
    <property type="protein sequence ID" value="KKH47921.1"/>
    <property type="molecule type" value="Genomic_DNA"/>
</dbReference>
<evidence type="ECO:0000313" key="79">
    <source>
        <dbReference type="Proteomes" id="UP000034450"/>
    </source>
</evidence>
<evidence type="ECO:0000313" key="4">
    <source>
        <dbReference type="EMBL" id="KKG10350.1"/>
    </source>
</evidence>
<evidence type="ECO:0000313" key="8">
    <source>
        <dbReference type="EMBL" id="KKG38958.1"/>
    </source>
</evidence>
<evidence type="ECO:0000313" key="34">
    <source>
        <dbReference type="EMBL" id="KKH47556.1"/>
    </source>
</evidence>
<evidence type="ECO:0000313" key="81">
    <source>
        <dbReference type="Proteomes" id="UP000034577"/>
    </source>
</evidence>
<dbReference type="Proteomes" id="UP000034668">
    <property type="component" value="Unassembled WGS sequence"/>
</dbReference>
<evidence type="ECO:0000313" key="19">
    <source>
        <dbReference type="EMBL" id="KKG82227.1"/>
    </source>
</evidence>
<evidence type="ECO:0000313" key="96">
    <source>
        <dbReference type="Proteomes" id="UP000034925"/>
    </source>
</evidence>
<dbReference type="Proteomes" id="UP000034195">
    <property type="component" value="Unassembled WGS sequence"/>
</dbReference>
<evidence type="ECO:0000313" key="10">
    <source>
        <dbReference type="EMBL" id="KKG47079.1"/>
    </source>
</evidence>
<evidence type="ECO:0000313" key="37">
    <source>
        <dbReference type="EMBL" id="KKH58038.1"/>
    </source>
</evidence>
<evidence type="ECO:0000313" key="91">
    <source>
        <dbReference type="Proteomes" id="UP000034817"/>
    </source>
</evidence>
<dbReference type="EMBL" id="JJQU01000259">
    <property type="protein sequence ID" value="KKH79450.1"/>
    <property type="molecule type" value="Genomic_DNA"/>
</dbReference>
<evidence type="ECO:0000313" key="83">
    <source>
        <dbReference type="Proteomes" id="UP000034597"/>
    </source>
</evidence>
<evidence type="ECO:0000313" key="11">
    <source>
        <dbReference type="EMBL" id="KKG47620.1"/>
    </source>
</evidence>
<dbReference type="EMBL" id="JJOU01000180">
    <property type="protein sequence ID" value="KKG10350.1"/>
    <property type="molecule type" value="Genomic_DNA"/>
</dbReference>
<dbReference type="Proteomes" id="UP000034064">
    <property type="component" value="Unassembled WGS sequence"/>
</dbReference>
<dbReference type="EMBL" id="JJQA01000122">
    <property type="protein sequence ID" value="KKH12998.1"/>
    <property type="molecule type" value="Genomic_DNA"/>
</dbReference>
<evidence type="ECO:0000313" key="84">
    <source>
        <dbReference type="Proteomes" id="UP000034657"/>
    </source>
</evidence>
<evidence type="ECO:0000313" key="51">
    <source>
        <dbReference type="EMBL" id="QCR17391.1"/>
    </source>
</evidence>
<dbReference type="Proteomes" id="UP000034950">
    <property type="component" value="Unassembled WGS sequence"/>
</dbReference>
<dbReference type="EMBL" id="JJQE01000002">
    <property type="protein sequence ID" value="KKH33169.1"/>
    <property type="molecule type" value="Genomic_DNA"/>
</dbReference>
<evidence type="ECO:0000313" key="62">
    <source>
        <dbReference type="Proteomes" id="UP000034047"/>
    </source>
</evidence>
<evidence type="ECO:0000313" key="22">
    <source>
        <dbReference type="EMBL" id="KKH10952.1"/>
    </source>
</evidence>
<evidence type="ECO:0000313" key="23">
    <source>
        <dbReference type="EMBL" id="KKH12998.1"/>
    </source>
</evidence>
<evidence type="ECO:0000313" key="31">
    <source>
        <dbReference type="EMBL" id="KKH41343.1"/>
    </source>
</evidence>
<dbReference type="Proteomes" id="UP000034409">
    <property type="component" value="Unassembled WGS sequence"/>
</dbReference>
<evidence type="ECO:0000313" key="72">
    <source>
        <dbReference type="Proteomes" id="UP000034259"/>
    </source>
</evidence>
<evidence type="ECO:0000313" key="94">
    <source>
        <dbReference type="Proteomes" id="UP000034872"/>
    </source>
</evidence>
<evidence type="ECO:0000313" key="76">
    <source>
        <dbReference type="Proteomes" id="UP000034399"/>
    </source>
</evidence>
<dbReference type="EMBL" id="JJQT01000134">
    <property type="protein sequence ID" value="KKH77868.1"/>
    <property type="molecule type" value="Genomic_DNA"/>
</dbReference>
<dbReference type="EMBL" id="JJQD01000106">
    <property type="protein sequence ID" value="KKH27961.1"/>
    <property type="molecule type" value="Genomic_DNA"/>
</dbReference>
<dbReference type="Proteomes" id="UP000034232">
    <property type="component" value="Unassembled WGS sequence"/>
</dbReference>
<dbReference type="EMBL" id="JJPO01000134">
    <property type="protein sequence ID" value="KKG70490.1"/>
    <property type="molecule type" value="Genomic_DNA"/>
</dbReference>
<evidence type="ECO:0000313" key="30">
    <source>
        <dbReference type="EMBL" id="KKH33169.1"/>
    </source>
</evidence>
<proteinExistence type="predicted"/>
<evidence type="ECO:0000313" key="55">
    <source>
        <dbReference type="Proteomes" id="UP000033885"/>
    </source>
</evidence>
<evidence type="ECO:0000313" key="73">
    <source>
        <dbReference type="Proteomes" id="UP000034298"/>
    </source>
</evidence>
<evidence type="ECO:0000313" key="33">
    <source>
        <dbReference type="EMBL" id="KKH42546.1"/>
    </source>
</evidence>
<evidence type="ECO:0000313" key="25">
    <source>
        <dbReference type="EMBL" id="KKH14724.1"/>
    </source>
</evidence>
<dbReference type="Proteomes" id="UP000034227">
    <property type="component" value="Unassembled WGS sequence"/>
</dbReference>
<dbReference type="EMBL" id="JJPY01000030">
    <property type="protein sequence ID" value="KKH10952.1"/>
    <property type="molecule type" value="Genomic_DNA"/>
</dbReference>
<dbReference type="EMBL" id="JJPF01000142">
    <property type="protein sequence ID" value="KKG38958.1"/>
    <property type="molecule type" value="Genomic_DNA"/>
</dbReference>
<dbReference type="EMBL" id="JJQO01000217">
    <property type="protein sequence ID" value="KKH62844.1"/>
    <property type="molecule type" value="Genomic_DNA"/>
</dbReference>
<evidence type="ECO:0000313" key="39">
    <source>
        <dbReference type="EMBL" id="KKH68909.1"/>
    </source>
</evidence>
<evidence type="ECO:0000313" key="35">
    <source>
        <dbReference type="EMBL" id="KKH47921.1"/>
    </source>
</evidence>
<evidence type="ECO:0000313" key="14">
    <source>
        <dbReference type="EMBL" id="KKG70490.1"/>
    </source>
</evidence>
<evidence type="ECO:0000313" key="63">
    <source>
        <dbReference type="Proteomes" id="UP000034064"/>
    </source>
</evidence>
<reference evidence="51 100" key="2">
    <citation type="submission" date="2018-05" db="EMBL/GenBank/DDBJ databases">
        <title>Methanosarcina gilichinskyana sp. nov., a novel methanogenic archaeon isolated from Holocene permafrost, North East Russia.</title>
        <authorList>
            <person name="Oshurkova V."/>
            <person name="Meer M."/>
            <person name="Bochkareva O."/>
            <person name="Shcherbakova V."/>
        </authorList>
    </citation>
    <scope>NUCLEOTIDE SEQUENCE [LARGE SCALE GENOMIC DNA]</scope>
    <source>
        <strain evidence="51 100">JL01</strain>
    </source>
</reference>
<dbReference type="Proteomes" id="UP000034667">
    <property type="component" value="Unassembled WGS sequence"/>
</dbReference>
<evidence type="ECO:0000313" key="88">
    <source>
        <dbReference type="Proteomes" id="UP000034692"/>
    </source>
</evidence>
<evidence type="ECO:0000313" key="86">
    <source>
        <dbReference type="Proteomes" id="UP000034668"/>
    </source>
</evidence>
<dbReference type="EMBL" id="JJPN01000092">
    <property type="protein sequence ID" value="KKG71664.1"/>
    <property type="molecule type" value="Genomic_DNA"/>
</dbReference>
<dbReference type="Proteomes" id="UP000034040">
    <property type="component" value="Unassembled WGS sequence"/>
</dbReference>
<dbReference type="Proteomes" id="UP000034021">
    <property type="component" value="Unassembled WGS sequence"/>
</dbReference>
<evidence type="ECO:0000313" key="28">
    <source>
        <dbReference type="EMBL" id="KKH27548.1"/>
    </source>
</evidence>
<evidence type="ECO:0000313" key="43">
    <source>
        <dbReference type="EMBL" id="KKH78749.1"/>
    </source>
</evidence>
<dbReference type="EMBL" id="JJOT01000020">
    <property type="protein sequence ID" value="KKG05422.1"/>
    <property type="molecule type" value="Genomic_DNA"/>
</dbReference>
<dbReference type="EMBL" id="JJQC01000033">
    <property type="protein sequence ID" value="KKH23852.1"/>
    <property type="molecule type" value="Genomic_DNA"/>
</dbReference>
<dbReference type="EMBL" id="JJPD01000026">
    <property type="protein sequence ID" value="KKG44877.1"/>
    <property type="molecule type" value="Genomic_DNA"/>
</dbReference>
<dbReference type="EMBL" id="JJQX01000167">
    <property type="protein sequence ID" value="KKH92072.1"/>
    <property type="molecule type" value="Genomic_DNA"/>
</dbReference>
<evidence type="ECO:0000313" key="1">
    <source>
        <dbReference type="EMBL" id="KKF98662.1"/>
    </source>
</evidence>
<dbReference type="EMBL" id="JJQR01000098">
    <property type="protein sequence ID" value="KKH74123.1"/>
    <property type="molecule type" value="Genomic_DNA"/>
</dbReference>
<evidence type="ECO:0000313" key="61">
    <source>
        <dbReference type="Proteomes" id="UP000034040"/>
    </source>
</evidence>
<evidence type="ECO:0000313" key="66">
    <source>
        <dbReference type="Proteomes" id="UP000034151"/>
    </source>
</evidence>
<evidence type="ECO:0000313" key="90">
    <source>
        <dbReference type="Proteomes" id="UP000034758"/>
    </source>
</evidence>
<evidence type="ECO:0000313" key="77">
    <source>
        <dbReference type="Proteomes" id="UP000034409"/>
    </source>
</evidence>
<dbReference type="EMBL" id="JJPH01000138">
    <property type="protein sequence ID" value="KKG47637.1"/>
    <property type="molecule type" value="Genomic_DNA"/>
</dbReference>
<reference evidence="52 53" key="1">
    <citation type="journal article" date="2015" name="ISME J.">
        <title>Genomic and phenotypic differentiation among Methanosarcina mazei populations from Columbia River sediment.</title>
        <authorList>
            <person name="Youngblut N.D."/>
            <person name="Wirth J.S."/>
            <person name="Henriksen J.R."/>
            <person name="Smith M."/>
            <person name="Simon H."/>
            <person name="Metcalf W.W."/>
            <person name="Whitaker R.J."/>
        </authorList>
    </citation>
    <scope>NUCLEOTIDE SEQUENCE [LARGE SCALE GENOMIC DNA]</scope>
    <source>
        <strain evidence="23 63">1.F.A.1A.3</strain>
        <strain evidence="26 89">1.F.A.1B.3</strain>
        <strain evidence="27 58">1.F.A.1B.4</strain>
        <strain evidence="29 69">1.F.A.2.8</strain>
        <strain evidence="30 95">1.F.M.0.5</strain>
        <strain evidence="28 74">1.H.A.0.1</strain>
        <strain evidence="31 90">1.H.A.1A.1</strain>
        <strain evidence="33 60">1.H.A.1A.3</strain>
        <strain evidence="32 87">1.H.A.1A.4</strain>
        <strain evidence="34 53">1.H.A.1A.6</strain>
        <strain evidence="35 72">1.H.A.2.1</strain>
        <strain evidence="36 70">1.H.A.2.3</strain>
        <strain evidence="37 79">1.H.A.2.6</strain>
        <strain evidence="38 88">1.H.A.2.7</strain>
        <strain evidence="40">1.H.A.2.8</strain>
        <strain evidence="39 57">1.H.M.0.1</strain>
        <strain evidence="41 96">1.H.M.1A.1</strain>
        <strain evidence="43 61">1.H.M.1A.2</strain>
        <strain evidence="42 93">1.H.M.1A.3</strain>
        <strain evidence="44 67">1.H.M.2.1</strain>
        <strain evidence="46 52">1.H.M.2.2</strain>
        <strain evidence="45 97">1.H.M.2.3</strain>
        <strain evidence="47 86">1.H.M.2.4</strain>
        <strain evidence="48 94">1.H.T.2.1</strain>
        <strain evidence="50 55">1.H.T.2.3</strain>
        <strain evidence="49 80">1.H.T.2.5</strain>
        <strain evidence="1 65">2.F.A.2.3</strain>
        <strain evidence="2 82">2.F.A.2.4</strain>
        <strain evidence="3 83">2.F.T.0.2</strain>
        <strain evidence="4 62">2.F.T.2.6</strain>
        <strain evidence="5 76">3.F.A.1A.1</strain>
        <strain evidence="6 54">3.F.A.1A.3</strain>
        <strain evidence="7 73">3.F.A.1B.1</strain>
        <strain evidence="9 81">3.F.A.2.12</strain>
        <strain evidence="10 85">3.F.A.2.3</strain>
        <strain evidence="8 66">3.F.A.2.5</strain>
        <strain evidence="11 68">3.F.A.2.6</strain>
        <strain evidence="12 71">3.F.A.2.7</strain>
        <strain evidence="13 78">3.F.T.2.1</strain>
        <strain evidence="16">3.H.A.1A.1</strain>
        <strain evidence="15 64">3.H.A.1A.2</strain>
        <strain evidence="14 59">3.H.A.2.1</strain>
        <strain evidence="17 91">3.H.A.2.4</strain>
        <strain evidence="19 56">3.H.A.2.5</strain>
        <strain evidence="18 99">3.H.A.2.6</strain>
        <strain evidence="21 77">3.H.A.2.8</strain>
        <strain evidence="20 84">3.H.M.1A.1</strain>
        <strain evidence="24 75">3.H.M.2.7</strain>
        <strain evidence="22 92">3.H.T.1A.1</strain>
        <strain evidence="25 98">3.H.T.1A.2</strain>
    </source>
</reference>
<dbReference type="PATRIC" id="fig|2209.39.peg.3919"/>
<dbReference type="Proteomes" id="UP000034142">
    <property type="component" value="Unassembled WGS sequence"/>
</dbReference>
<evidence type="ECO:0000313" key="100">
    <source>
        <dbReference type="Proteomes" id="UP000300067"/>
    </source>
</evidence>
<evidence type="ECO:0000313" key="71">
    <source>
        <dbReference type="Proteomes" id="UP000034243"/>
    </source>
</evidence>
<dbReference type="EMBL" id="CP029709">
    <property type="protein sequence ID" value="QCR17391.1"/>
    <property type="molecule type" value="Genomic_DNA"/>
</dbReference>
<evidence type="ECO:0000313" key="21">
    <source>
        <dbReference type="EMBL" id="KKG91914.1"/>
    </source>
</evidence>
<evidence type="ECO:0000313" key="27">
    <source>
        <dbReference type="EMBL" id="KKH23852.1"/>
    </source>
</evidence>
<evidence type="ECO:0000313" key="38">
    <source>
        <dbReference type="EMBL" id="KKH62844.1"/>
    </source>
</evidence>
<evidence type="ECO:0000313" key="58">
    <source>
        <dbReference type="Proteomes" id="UP000033987"/>
    </source>
</evidence>
<dbReference type="EMBL" id="JJQI01000013">
    <property type="protein sequence ID" value="KKH42471.1"/>
    <property type="molecule type" value="Genomic_DNA"/>
</dbReference>
<dbReference type="Proteomes" id="UP000034872">
    <property type="component" value="Unassembled WGS sequence"/>
</dbReference>
<evidence type="ECO:0000313" key="75">
    <source>
        <dbReference type="Proteomes" id="UP000034387"/>
    </source>
</evidence>
<dbReference type="Proteomes" id="UP000033933">
    <property type="component" value="Unassembled WGS sequence"/>
</dbReference>
<evidence type="ECO:0000313" key="44">
    <source>
        <dbReference type="EMBL" id="KKH79450.1"/>
    </source>
</evidence>
<evidence type="ECO:0000313" key="26">
    <source>
        <dbReference type="EMBL" id="KKH16418.1"/>
    </source>
</evidence>
<evidence type="ECO:0000313" key="54">
    <source>
        <dbReference type="Proteomes" id="UP000033878"/>
    </source>
</evidence>
<evidence type="ECO:0000313" key="64">
    <source>
        <dbReference type="Proteomes" id="UP000034074"/>
    </source>
</evidence>
<evidence type="ECO:0000313" key="92">
    <source>
        <dbReference type="Proteomes" id="UP000034820"/>
    </source>
</evidence>
<dbReference type="Proteomes" id="UP000033987">
    <property type="component" value="Unassembled WGS sequence"/>
</dbReference>
<dbReference type="EMBL" id="JJPP01000138">
    <property type="protein sequence ID" value="KKG77033.1"/>
    <property type="molecule type" value="Genomic_DNA"/>
</dbReference>
<organism evidence="19 56">
    <name type="scientific">Methanosarcina mazei</name>
    <name type="common">Methanosarcina frisia</name>
    <dbReference type="NCBI Taxonomy" id="2209"/>
    <lineage>
        <taxon>Archaea</taxon>
        <taxon>Methanobacteriati</taxon>
        <taxon>Methanobacteriota</taxon>
        <taxon>Stenosarchaea group</taxon>
        <taxon>Methanomicrobia</taxon>
        <taxon>Methanosarcinales</taxon>
        <taxon>Methanosarcinaceae</taxon>
        <taxon>Methanosarcina</taxon>
    </lineage>
</organism>
<dbReference type="EMBL" id="JJQB01000127">
    <property type="protein sequence ID" value="KKH16418.1"/>
    <property type="molecule type" value="Genomic_DNA"/>
</dbReference>
<dbReference type="Proteomes" id="UP000034399">
    <property type="component" value="Unassembled WGS sequence"/>
</dbReference>
<dbReference type="Proteomes" id="UP000034925">
    <property type="component" value="Unassembled WGS sequence"/>
</dbReference>
<dbReference type="EMBL" id="JJQV01000002">
    <property type="protein sequence ID" value="KKH87132.1"/>
    <property type="molecule type" value="Genomic_DNA"/>
</dbReference>
<evidence type="ECO:0000313" key="56">
    <source>
        <dbReference type="Proteomes" id="UP000033889"/>
    </source>
</evidence>
<dbReference type="Proteomes" id="UP000033878">
    <property type="component" value="Unassembled WGS sequence"/>
</dbReference>
<dbReference type="EMBL" id="JJQG01000037">
    <property type="protein sequence ID" value="KKH41343.1"/>
    <property type="molecule type" value="Genomic_DNA"/>
</dbReference>
<evidence type="ECO:0000313" key="97">
    <source>
        <dbReference type="Proteomes" id="UP000034937"/>
    </source>
</evidence>
<protein>
    <submittedName>
        <fullName evidence="19">Uncharacterized protein</fullName>
    </submittedName>
</protein>
<evidence type="ECO:0000313" key="16">
    <source>
        <dbReference type="EMBL" id="KKG76132.1"/>
    </source>
</evidence>
<evidence type="ECO:0000313" key="18">
    <source>
        <dbReference type="EMBL" id="KKG81741.1"/>
    </source>
</evidence>
<evidence type="ECO:0000313" key="80">
    <source>
        <dbReference type="Proteomes" id="UP000034547"/>
    </source>
</evidence>
<sequence>MGLSKVRLSYRIHKGYGGRETGAQEPIKINLKVIQLLKIWTDKTEQTNLSNTRHKLAGTLYIIKNK</sequence>
<evidence type="ECO:0000313" key="24">
    <source>
        <dbReference type="EMBL" id="KKH13743.1"/>
    </source>
</evidence>
<evidence type="ECO:0000313" key="9">
    <source>
        <dbReference type="EMBL" id="KKG44877.1"/>
    </source>
</evidence>
<evidence type="ECO:0000313" key="65">
    <source>
        <dbReference type="Proteomes" id="UP000034142"/>
    </source>
</evidence>
<evidence type="ECO:0000313" key="29">
    <source>
        <dbReference type="EMBL" id="KKH27961.1"/>
    </source>
</evidence>
<dbReference type="EMBL" id="JJQP01000047">
    <property type="protein sequence ID" value="KKH69722.1"/>
    <property type="molecule type" value="Genomic_DNA"/>
</dbReference>
<dbReference type="EMBL" id="JJQJ01000137">
    <property type="protein sequence ID" value="KKH47556.1"/>
    <property type="molecule type" value="Genomic_DNA"/>
</dbReference>
<dbReference type="Proteomes" id="UP000034424">
    <property type="component" value="Unassembled WGS sequence"/>
</dbReference>
<evidence type="ECO:0000313" key="36">
    <source>
        <dbReference type="EMBL" id="KKH57675.1"/>
    </source>
</evidence>
<dbReference type="Proteomes" id="UP000034692">
    <property type="component" value="Unassembled WGS sequence"/>
</dbReference>
<dbReference type="EMBL" id="JJPQ01000077">
    <property type="protein sequence ID" value="KKG82227.1"/>
    <property type="molecule type" value="Genomic_DNA"/>
</dbReference>
<dbReference type="EMBL" id="JJPZ01000011">
    <property type="protein sequence ID" value="KKH14724.1"/>
    <property type="molecule type" value="Genomic_DNA"/>
</dbReference>
<dbReference type="Proteomes" id="UP000034450">
    <property type="component" value="Unassembled WGS sequence"/>
</dbReference>
<dbReference type="EMBL" id="JJPA01000239">
    <property type="protein sequence ID" value="KKG27367.1"/>
    <property type="molecule type" value="Genomic_DNA"/>
</dbReference>
<dbReference type="EMBL" id="JJQW01000112">
    <property type="protein sequence ID" value="KKH85530.1"/>
    <property type="molecule type" value="Genomic_DNA"/>
</dbReference>
<dbReference type="EMBL" id="JJPM01000124">
    <property type="protein sequence ID" value="KKG76132.1"/>
    <property type="molecule type" value="Genomic_DNA"/>
</dbReference>
<evidence type="ECO:0000313" key="3">
    <source>
        <dbReference type="EMBL" id="KKG05422.1"/>
    </source>
</evidence>
<dbReference type="Proteomes" id="UP000034657">
    <property type="component" value="Unassembled WGS sequence"/>
</dbReference>
<dbReference type="EMBL" id="JJPG01000147">
    <property type="protein sequence ID" value="KKG47620.1"/>
    <property type="molecule type" value="Genomic_DNA"/>
</dbReference>
<dbReference type="Proteomes" id="UP000034259">
    <property type="component" value="Unassembled WGS sequence"/>
</dbReference>
<dbReference type="Proteomes" id="UP000034152">
    <property type="component" value="Unassembled WGS sequence"/>
</dbReference>
<evidence type="ECO:0000313" key="49">
    <source>
        <dbReference type="EMBL" id="KKI00612.1"/>
    </source>
</evidence>
<evidence type="ECO:0000313" key="99">
    <source>
        <dbReference type="Proteomes" id="UP000034950"/>
    </source>
</evidence>
<dbReference type="EMBL" id="JJPL01000132">
    <property type="protein sequence ID" value="KKG60925.1"/>
    <property type="molecule type" value="Genomic_DNA"/>
</dbReference>
<evidence type="ECO:0000313" key="67">
    <source>
        <dbReference type="Proteomes" id="UP000034152"/>
    </source>
</evidence>
<evidence type="ECO:0000313" key="70">
    <source>
        <dbReference type="Proteomes" id="UP000034232"/>
    </source>
</evidence>
<dbReference type="EMBL" id="JJPE01000031">
    <property type="protein sequence ID" value="KKG47079.1"/>
    <property type="molecule type" value="Genomic_DNA"/>
</dbReference>
<dbReference type="Proteomes" id="UP000033814">
    <property type="component" value="Unassembled WGS sequence"/>
</dbReference>
<evidence type="ECO:0000313" key="5">
    <source>
        <dbReference type="EMBL" id="KKG27367.1"/>
    </source>
</evidence>
<evidence type="ECO:0000313" key="60">
    <source>
        <dbReference type="Proteomes" id="UP000034021"/>
    </source>
</evidence>
<evidence type="ECO:0000313" key="95">
    <source>
        <dbReference type="Proteomes" id="UP000034921"/>
    </source>
</evidence>
<dbReference type="Proteomes" id="UP000034547">
    <property type="component" value="Unassembled WGS sequence"/>
</dbReference>
<evidence type="ECO:0000313" key="32">
    <source>
        <dbReference type="EMBL" id="KKH42471.1"/>
    </source>
</evidence>
<evidence type="ECO:0000313" key="47">
    <source>
        <dbReference type="EMBL" id="KKH92072.1"/>
    </source>
</evidence>
<evidence type="ECO:0000313" key="69">
    <source>
        <dbReference type="Proteomes" id="UP000034227"/>
    </source>
</evidence>
<dbReference type="EMBL" id="JJRB01000140">
    <property type="protein sequence ID" value="KKI00612.1"/>
    <property type="molecule type" value="Genomic_DNA"/>
</dbReference>
<gene>
    <name evidence="51" type="ORF">DKM28_16510</name>
    <name evidence="7" type="ORF">DU30_03640</name>
    <name evidence="1" type="ORF">DU31_04715</name>
    <name evidence="4" type="ORF">DU34_19815</name>
    <name evidence="9" type="ORF">DU35_00130</name>
    <name evidence="12" type="ORF">DU36_18060</name>
    <name evidence="28" type="ORF">DU37_17220</name>
    <name evidence="11" type="ORF">DU38_18120</name>
    <name evidence="8" type="ORF">DU39_18085</name>
    <name evidence="3" type="ORF">DU40_07915</name>
    <name evidence="10" type="ORF">DU41_19230</name>
    <name evidence="24" type="ORF">DU42_01055</name>
    <name evidence="16" type="ORF">DU43_10720</name>
    <name evidence="23" type="ORF">DU44_00280</name>
    <name evidence="15" type="ORF">DU46_19680</name>
    <name evidence="2" type="ORF">DU47_04770</name>
    <name evidence="26" type="ORF">DU48_14550</name>
    <name evidence="6" type="ORF">DU49_18455</name>
    <name evidence="33" type="ORF">DU50_06500</name>
    <name evidence="22" type="ORF">DU51_17600</name>
    <name evidence="5" type="ORF">DU52_14230</name>
    <name evidence="31" type="ORF">DU54_06500</name>
    <name evidence="17" type="ORF">DU55_10700</name>
    <name evidence="18" type="ORF">DU57_00370</name>
    <name evidence="29" type="ORF">DU58_09005</name>
    <name evidence="21" type="ORF">DU59_02745</name>
    <name evidence="30" type="ORF">DU60_18080</name>
    <name evidence="19" type="ORF">DU61_19815</name>
    <name evidence="25" type="ORF">DU62_00015</name>
    <name evidence="14" type="ORF">DU63_16410</name>
    <name evidence="27" type="ORF">DU65_15260</name>
    <name evidence="13" type="ORF">DU67_19155</name>
    <name evidence="20" type="ORF">DU69_03910</name>
    <name evidence="32" type="ORF">DU71_16375</name>
    <name evidence="35" type="ORF">DU72_00435</name>
    <name evidence="40" type="ORF">DU73_15780</name>
    <name evidence="37" type="ORF">DU74_16695</name>
    <name evidence="38" type="ORF">DU75_06230</name>
    <name evidence="36" type="ORF">DU76_16050</name>
    <name evidence="43" type="ORF">DU77_06690</name>
    <name evidence="42" type="ORF">DU78_07140</name>
    <name evidence="47" type="ORF">DU79_06095</name>
    <name evidence="44" type="ORF">DU80_00580</name>
    <name evidence="50" type="ORF">DU81_06145</name>
    <name evidence="46" type="ORF">DU82_07225</name>
    <name evidence="49" type="ORF">DU83_06110</name>
    <name evidence="48" type="ORF">DU84_07485</name>
    <name evidence="34" type="ORF">DU85_03890</name>
    <name evidence="41" type="ORF">DU86_06795</name>
    <name evidence="39" type="ORF">DU87_16725</name>
    <name evidence="45" type="ORF">DU88_04770</name>
</gene>
<dbReference type="EMBL" id="JJPX01000021">
    <property type="protein sequence ID" value="KKH13743.1"/>
    <property type="molecule type" value="Genomic_DNA"/>
</dbReference>
<dbReference type="EMBL" id="JJOS01000043">
    <property type="protein sequence ID" value="KKG03828.1"/>
    <property type="molecule type" value="Genomic_DNA"/>
</dbReference>
<dbReference type="EMBL" id="JJQF01000128">
    <property type="protein sequence ID" value="KKH27548.1"/>
    <property type="molecule type" value="Genomic_DNA"/>
</dbReference>
<dbReference type="Proteomes" id="UP000300067">
    <property type="component" value="Chromosome"/>
</dbReference>
<evidence type="ECO:0000313" key="78">
    <source>
        <dbReference type="Proteomes" id="UP000034424"/>
    </source>
</evidence>
<evidence type="ECO:0000313" key="87">
    <source>
        <dbReference type="Proteomes" id="UP000034672"/>
    </source>
</evidence>
<dbReference type="Proteomes" id="UP000034338">
    <property type="component" value="Unassembled WGS sequence"/>
</dbReference>
<dbReference type="Proteomes" id="UP000034387">
    <property type="component" value="Unassembled WGS sequence"/>
</dbReference>
<evidence type="ECO:0000313" key="46">
    <source>
        <dbReference type="EMBL" id="KKH87132.1"/>
    </source>
</evidence>
<dbReference type="Proteomes" id="UP000034820">
    <property type="component" value="Unassembled WGS sequence"/>
</dbReference>
<evidence type="ECO:0000313" key="7">
    <source>
        <dbReference type="EMBL" id="KKG38245.1"/>
    </source>
</evidence>
<evidence type="ECO:0000313" key="2">
    <source>
        <dbReference type="EMBL" id="KKG03828.1"/>
    </source>
</evidence>
<dbReference type="Proteomes" id="UP000034842">
    <property type="component" value="Unassembled WGS sequence"/>
</dbReference>
<evidence type="ECO:0000313" key="82">
    <source>
        <dbReference type="Proteomes" id="UP000034578"/>
    </source>
</evidence>
<evidence type="ECO:0000313" key="15">
    <source>
        <dbReference type="EMBL" id="KKG71664.1"/>
    </source>
</evidence>
<dbReference type="EMBL" id="JJPB01000147">
    <property type="protein sequence ID" value="KKG27659.1"/>
    <property type="molecule type" value="Genomic_DNA"/>
</dbReference>
<dbReference type="EMBL" id="JJRA01000047">
    <property type="protein sequence ID" value="KKI04869.1"/>
    <property type="molecule type" value="Genomic_DNA"/>
</dbReference>
<evidence type="ECO:0000313" key="41">
    <source>
        <dbReference type="EMBL" id="KKH74123.1"/>
    </source>
</evidence>
<dbReference type="Proteomes" id="UP000034298">
    <property type="component" value="Unassembled WGS sequence"/>
</dbReference>
<dbReference type="Proteomes" id="UP000034944">
    <property type="component" value="Unassembled WGS sequence"/>
</dbReference>
<evidence type="ECO:0000313" key="74">
    <source>
        <dbReference type="Proteomes" id="UP000034338"/>
    </source>
</evidence>
<dbReference type="EMBL" id="JJPC01000006">
    <property type="protein sequence ID" value="KKG38245.1"/>
    <property type="molecule type" value="Genomic_DNA"/>
</dbReference>
<dbReference type="EMBL" id="JJQM01000032">
    <property type="protein sequence ID" value="KKH57675.1"/>
    <property type="molecule type" value="Genomic_DNA"/>
</dbReference>
<dbReference type="Proteomes" id="UP000033889">
    <property type="component" value="Unassembled WGS sequence"/>
</dbReference>
<evidence type="ECO:0000313" key="89">
    <source>
        <dbReference type="Proteomes" id="UP000034733"/>
    </source>
</evidence>
<accession>A0A0F8HX42</accession>
<dbReference type="Proteomes" id="UP000034243">
    <property type="component" value="Unassembled WGS sequence"/>
</dbReference>
<evidence type="ECO:0000313" key="40">
    <source>
        <dbReference type="EMBL" id="KKH69722.1"/>
    </source>
</evidence>
<dbReference type="EMBL" id="JJOR01000170">
    <property type="protein sequence ID" value="KKF98662.1"/>
    <property type="molecule type" value="Genomic_DNA"/>
</dbReference>
<dbReference type="EMBL" id="JJQQ01000044">
    <property type="protein sequence ID" value="KKH68909.1"/>
    <property type="molecule type" value="Genomic_DNA"/>
</dbReference>
<dbReference type="Proteomes" id="UP000034151">
    <property type="component" value="Unassembled WGS sequence"/>
</dbReference>
<dbReference type="Proteomes" id="UP000034733">
    <property type="component" value="Unassembled WGS sequence"/>
</dbReference>
<evidence type="ECO:0000313" key="42">
    <source>
        <dbReference type="EMBL" id="KKH77868.1"/>
    </source>
</evidence>
<dbReference type="Proteomes" id="UP000034001">
    <property type="component" value="Unassembled WGS sequence"/>
</dbReference>
<dbReference type="Proteomes" id="UP000034047">
    <property type="component" value="Unassembled WGS sequence"/>
</dbReference>
<dbReference type="EMBL" id="JJQN01000124">
    <property type="protein sequence ID" value="KKH58038.1"/>
    <property type="molecule type" value="Genomic_DNA"/>
</dbReference>
<evidence type="ECO:0000313" key="13">
    <source>
        <dbReference type="EMBL" id="KKG60925.1"/>
    </source>
</evidence>
<evidence type="ECO:0000313" key="53">
    <source>
        <dbReference type="Proteomes" id="UP000033864"/>
    </source>
</evidence>
<dbReference type="Proteomes" id="UP000034577">
    <property type="component" value="Unassembled WGS sequence"/>
</dbReference>
<evidence type="ECO:0000313" key="50">
    <source>
        <dbReference type="EMBL" id="KKI04869.1"/>
    </source>
</evidence>
<dbReference type="Proteomes" id="UP000034921">
    <property type="component" value="Unassembled WGS sequence"/>
</dbReference>
<dbReference type="Proteomes" id="UP000034817">
    <property type="component" value="Unassembled WGS sequence"/>
</dbReference>
<evidence type="ECO:0000313" key="93">
    <source>
        <dbReference type="Proteomes" id="UP000034842"/>
    </source>
</evidence>
<evidence type="ECO:0000313" key="6">
    <source>
        <dbReference type="EMBL" id="KKG27659.1"/>
    </source>
</evidence>
<evidence type="ECO:0000313" key="12">
    <source>
        <dbReference type="EMBL" id="KKG47637.1"/>
    </source>
</evidence>
<evidence type="ECO:0000313" key="17">
    <source>
        <dbReference type="EMBL" id="KKG77033.1"/>
    </source>
</evidence>
<dbReference type="Proteomes" id="UP000034758">
    <property type="component" value="Unassembled WGS sequence"/>
</dbReference>
<dbReference type="Proteomes" id="UP000034578">
    <property type="component" value="Unassembled WGS sequence"/>
</dbReference>
<evidence type="ECO:0000313" key="48">
    <source>
        <dbReference type="EMBL" id="KKH99606.1"/>
    </source>
</evidence>
<name>A0A0F8HX42_METMZ</name>
<dbReference type="EMBL" id="JJPS01000066">
    <property type="protein sequence ID" value="KKG91914.1"/>
    <property type="molecule type" value="Genomic_DNA"/>
</dbReference>
<dbReference type="EMBL" id="JJQH01000056">
    <property type="protein sequence ID" value="KKH42546.1"/>
    <property type="molecule type" value="Genomic_DNA"/>
</dbReference>
<dbReference type="Proteomes" id="UP000034672">
    <property type="component" value="Unassembled WGS sequence"/>
</dbReference>
<evidence type="ECO:0000313" key="20">
    <source>
        <dbReference type="EMBL" id="KKG88660.1"/>
    </source>
</evidence>
<dbReference type="AlphaFoldDB" id="A0A0F8HX42"/>
<evidence type="ECO:0000313" key="98">
    <source>
        <dbReference type="Proteomes" id="UP000034944"/>
    </source>
</evidence>
<dbReference type="EMBL" id="JJQS01000006">
    <property type="protein sequence ID" value="KKH78749.1"/>
    <property type="molecule type" value="Genomic_DNA"/>
</dbReference>
<dbReference type="Proteomes" id="UP000033885">
    <property type="component" value="Unassembled WGS sequence"/>
</dbReference>
<dbReference type="Proteomes" id="UP000034597">
    <property type="component" value="Unassembled WGS sequence"/>
</dbReference>
<evidence type="ECO:0000313" key="85">
    <source>
        <dbReference type="Proteomes" id="UP000034667"/>
    </source>
</evidence>
<evidence type="ECO:0000313" key="52">
    <source>
        <dbReference type="Proteomes" id="UP000033814"/>
    </source>
</evidence>
<keyword evidence="82" id="KW-1185">Reference proteome</keyword>